<evidence type="ECO:0000256" key="3">
    <source>
        <dbReference type="ARBA" id="ARBA00009225"/>
    </source>
</evidence>
<evidence type="ECO:0000256" key="6">
    <source>
        <dbReference type="ARBA" id="ARBA00022777"/>
    </source>
</evidence>
<dbReference type="Gene3D" id="3.30.420.40">
    <property type="match status" value="1"/>
</dbReference>
<keyword evidence="4 12" id="KW-0808">Transferase</keyword>
<evidence type="ECO:0000256" key="4">
    <source>
        <dbReference type="ARBA" id="ARBA00022679"/>
    </source>
</evidence>
<dbReference type="InterPro" id="IPR001312">
    <property type="entry name" value="Hexokinase"/>
</dbReference>
<accession>A0A7R8WL39</accession>
<sequence length="436" mass="48733">MSKLHCFLEHGDYMALDLGGTNFRVILLKLRNGQIMAEIVKYFHVPEEIQLGPGHNLFDFLAECIKEFMTEHEILDKTFPLGFCFSFPMDHISLRAATLTSWTKSFKCSGVVGEEVVQMLNDALADKGISVDRASAPSSQRPRAQIEHGIIVGVVKQLEGSAAHFDGQVLQRTLISGAQTDQKCAIGLILGTGSNACYIERTDRIPKWEGDHEEQEVIIDIEWGAFGDNGVLDFLKTDYDRDVDAHSVNPSIFTFEKYFSGKFLGEVVRYILVALTREGLLFNGHGSEKLFKPNTFGTANISKIEDQSYSGSFRDTLEGTAILNLEHILEDLSISFDNEDADIIQYVCAIVSDRAARLISSCLANLINRMEKPTPSIAVDGSLYKYHPRLRFLMEYYMQRMTRPDIKFKFIQAEDGSGKGAGLMAAIARRLEATTK</sequence>
<dbReference type="GO" id="GO:0005524">
    <property type="term" value="F:ATP binding"/>
    <property type="evidence" value="ECO:0007669"/>
    <property type="project" value="UniProtKB-UniRule"/>
</dbReference>
<dbReference type="PANTHER" id="PTHR19443:SF54">
    <property type="entry name" value="PHOSPHOTRANSFERASE"/>
    <property type="match status" value="1"/>
</dbReference>
<dbReference type="GO" id="GO:0005829">
    <property type="term" value="C:cytosol"/>
    <property type="evidence" value="ECO:0007669"/>
    <property type="project" value="TreeGrafter"/>
</dbReference>
<dbReference type="GO" id="GO:0008865">
    <property type="term" value="F:fructokinase activity"/>
    <property type="evidence" value="ECO:0007669"/>
    <property type="project" value="TreeGrafter"/>
</dbReference>
<protein>
    <recommendedName>
        <fullName evidence="12">Phosphotransferase</fullName>
        <ecNumber evidence="12">2.7.1.-</ecNumber>
    </recommendedName>
</protein>
<dbReference type="UniPathway" id="UPA00242"/>
<dbReference type="InterPro" id="IPR043129">
    <property type="entry name" value="ATPase_NBD"/>
</dbReference>
<evidence type="ECO:0000256" key="12">
    <source>
        <dbReference type="RuleBase" id="RU362007"/>
    </source>
</evidence>
<dbReference type="FunFam" id="3.30.420.40:FF:000805">
    <property type="entry name" value="Hexokinase-2"/>
    <property type="match status" value="1"/>
</dbReference>
<evidence type="ECO:0000256" key="7">
    <source>
        <dbReference type="ARBA" id="ARBA00022840"/>
    </source>
</evidence>
<evidence type="ECO:0000259" key="13">
    <source>
        <dbReference type="Pfam" id="PF00349"/>
    </source>
</evidence>
<dbReference type="Pfam" id="PF03727">
    <property type="entry name" value="Hexokinase_2"/>
    <property type="match status" value="1"/>
</dbReference>
<gene>
    <name evidence="15" type="ORF">CTOB1V02_LOCUS10759</name>
</gene>
<dbReference type="Pfam" id="PF00349">
    <property type="entry name" value="Hexokinase_1"/>
    <property type="match status" value="1"/>
</dbReference>
<dbReference type="GO" id="GO:0001678">
    <property type="term" value="P:intracellular glucose homeostasis"/>
    <property type="evidence" value="ECO:0007669"/>
    <property type="project" value="InterPro"/>
</dbReference>
<comment type="catalytic activity">
    <reaction evidence="11">
        <text>D-glucose + ATP = D-glucose 6-phosphate + ADP + H(+)</text>
        <dbReference type="Rhea" id="RHEA:17825"/>
        <dbReference type="ChEBI" id="CHEBI:4167"/>
        <dbReference type="ChEBI" id="CHEBI:15378"/>
        <dbReference type="ChEBI" id="CHEBI:30616"/>
        <dbReference type="ChEBI" id="CHEBI:61548"/>
        <dbReference type="ChEBI" id="CHEBI:456216"/>
        <dbReference type="EC" id="2.7.1.1"/>
    </reaction>
    <physiologicalReaction direction="left-to-right" evidence="11">
        <dbReference type="Rhea" id="RHEA:17826"/>
    </physiologicalReaction>
</comment>
<dbReference type="Gene3D" id="3.40.367.20">
    <property type="match status" value="1"/>
</dbReference>
<dbReference type="EC" id="2.7.1.-" evidence="12"/>
<keyword evidence="8 12" id="KW-0324">Glycolysis</keyword>
<dbReference type="GO" id="GO:0004340">
    <property type="term" value="F:glucokinase activity"/>
    <property type="evidence" value="ECO:0007669"/>
    <property type="project" value="TreeGrafter"/>
</dbReference>
<dbReference type="GO" id="GO:0006006">
    <property type="term" value="P:glucose metabolic process"/>
    <property type="evidence" value="ECO:0007669"/>
    <property type="project" value="TreeGrafter"/>
</dbReference>
<comment type="pathway">
    <text evidence="1">Carbohydrate degradation; glycolysis; D-glyceraldehyde 3-phosphate and glycerone phosphate from D-glucose: step 1/4.</text>
</comment>
<evidence type="ECO:0000256" key="9">
    <source>
        <dbReference type="ARBA" id="ARBA00044613"/>
    </source>
</evidence>
<evidence type="ECO:0000256" key="2">
    <source>
        <dbReference type="ARBA" id="ARBA00005028"/>
    </source>
</evidence>
<organism evidence="15">
    <name type="scientific">Cyprideis torosa</name>
    <dbReference type="NCBI Taxonomy" id="163714"/>
    <lineage>
        <taxon>Eukaryota</taxon>
        <taxon>Metazoa</taxon>
        <taxon>Ecdysozoa</taxon>
        <taxon>Arthropoda</taxon>
        <taxon>Crustacea</taxon>
        <taxon>Oligostraca</taxon>
        <taxon>Ostracoda</taxon>
        <taxon>Podocopa</taxon>
        <taxon>Podocopida</taxon>
        <taxon>Cytherocopina</taxon>
        <taxon>Cytheroidea</taxon>
        <taxon>Cytherideidae</taxon>
        <taxon>Cyprideis</taxon>
    </lineage>
</organism>
<comment type="similarity">
    <text evidence="3 12">Belongs to the hexokinase family.</text>
</comment>
<dbReference type="GO" id="GO:0005739">
    <property type="term" value="C:mitochondrion"/>
    <property type="evidence" value="ECO:0007669"/>
    <property type="project" value="TreeGrafter"/>
</dbReference>
<comment type="catalytic activity">
    <reaction evidence="10">
        <text>D-fructose + ATP = D-fructose 6-phosphate + ADP + H(+)</text>
        <dbReference type="Rhea" id="RHEA:16125"/>
        <dbReference type="ChEBI" id="CHEBI:15378"/>
        <dbReference type="ChEBI" id="CHEBI:30616"/>
        <dbReference type="ChEBI" id="CHEBI:37721"/>
        <dbReference type="ChEBI" id="CHEBI:61527"/>
        <dbReference type="ChEBI" id="CHEBI:456216"/>
        <dbReference type="EC" id="2.7.1.1"/>
    </reaction>
    <physiologicalReaction direction="left-to-right" evidence="10">
        <dbReference type="Rhea" id="RHEA:16126"/>
    </physiologicalReaction>
</comment>
<dbReference type="PRINTS" id="PR00475">
    <property type="entry name" value="HEXOKINASE"/>
</dbReference>
<dbReference type="InterPro" id="IPR022673">
    <property type="entry name" value="Hexokinase_C"/>
</dbReference>
<keyword evidence="7 12" id="KW-0067">ATP-binding</keyword>
<dbReference type="OrthoDB" id="419537at2759"/>
<feature type="domain" description="Hexokinase N-terminal" evidence="13">
    <location>
        <begin position="9"/>
        <end position="132"/>
    </location>
</feature>
<dbReference type="GO" id="GO:0005536">
    <property type="term" value="F:D-glucose binding"/>
    <property type="evidence" value="ECO:0007669"/>
    <property type="project" value="InterPro"/>
</dbReference>
<evidence type="ECO:0000256" key="8">
    <source>
        <dbReference type="ARBA" id="ARBA00023152"/>
    </source>
</evidence>
<proteinExistence type="inferred from homology"/>
<evidence type="ECO:0000256" key="5">
    <source>
        <dbReference type="ARBA" id="ARBA00022741"/>
    </source>
</evidence>
<keyword evidence="5 12" id="KW-0547">Nucleotide-binding</keyword>
<dbReference type="PANTHER" id="PTHR19443">
    <property type="entry name" value="HEXOKINASE"/>
    <property type="match status" value="1"/>
</dbReference>
<comment type="pathway">
    <text evidence="2">Carbohydrate metabolism; hexose metabolism.</text>
</comment>
<dbReference type="FunFam" id="3.40.367.20:FF:000005">
    <property type="entry name" value="Phosphotransferase"/>
    <property type="match status" value="1"/>
</dbReference>
<evidence type="ECO:0000256" key="1">
    <source>
        <dbReference type="ARBA" id="ARBA00004888"/>
    </source>
</evidence>
<dbReference type="GO" id="GO:0006096">
    <property type="term" value="P:glycolytic process"/>
    <property type="evidence" value="ECO:0007669"/>
    <property type="project" value="UniProtKB-UniPathway"/>
</dbReference>
<evidence type="ECO:0000259" key="14">
    <source>
        <dbReference type="Pfam" id="PF03727"/>
    </source>
</evidence>
<evidence type="ECO:0000256" key="10">
    <source>
        <dbReference type="ARBA" id="ARBA00047905"/>
    </source>
</evidence>
<name>A0A7R8WL39_9CRUS</name>
<feature type="domain" description="Hexokinase C-terminal" evidence="14">
    <location>
        <begin position="186"/>
        <end position="427"/>
    </location>
</feature>
<evidence type="ECO:0000256" key="11">
    <source>
        <dbReference type="ARBA" id="ARBA00048160"/>
    </source>
</evidence>
<dbReference type="SUPFAM" id="SSF53067">
    <property type="entry name" value="Actin-like ATPase domain"/>
    <property type="match status" value="2"/>
</dbReference>
<reference evidence="15" key="1">
    <citation type="submission" date="2020-11" db="EMBL/GenBank/DDBJ databases">
        <authorList>
            <person name="Tran Van P."/>
        </authorList>
    </citation>
    <scope>NUCLEOTIDE SEQUENCE</scope>
</reference>
<dbReference type="PROSITE" id="PS51748">
    <property type="entry name" value="HEXOKINASE_2"/>
    <property type="match status" value="1"/>
</dbReference>
<dbReference type="UniPathway" id="UPA00109">
    <property type="reaction ID" value="UER00180"/>
</dbReference>
<evidence type="ECO:0000313" key="15">
    <source>
        <dbReference type="EMBL" id="CAD7232934.1"/>
    </source>
</evidence>
<comment type="catalytic activity">
    <reaction evidence="9">
        <text>a D-hexose + ATP = a D-hexose 6-phosphate + ADP + H(+)</text>
        <dbReference type="Rhea" id="RHEA:22740"/>
        <dbReference type="ChEBI" id="CHEBI:4194"/>
        <dbReference type="ChEBI" id="CHEBI:15378"/>
        <dbReference type="ChEBI" id="CHEBI:30616"/>
        <dbReference type="ChEBI" id="CHEBI:229467"/>
        <dbReference type="ChEBI" id="CHEBI:456216"/>
        <dbReference type="EC" id="2.7.1.1"/>
    </reaction>
    <physiologicalReaction direction="left-to-right" evidence="9">
        <dbReference type="Rhea" id="RHEA:22741"/>
    </physiologicalReaction>
</comment>
<dbReference type="EMBL" id="OB665349">
    <property type="protein sequence ID" value="CAD7232934.1"/>
    <property type="molecule type" value="Genomic_DNA"/>
</dbReference>
<dbReference type="InterPro" id="IPR022672">
    <property type="entry name" value="Hexokinase_N"/>
</dbReference>
<dbReference type="AlphaFoldDB" id="A0A7R8WL39"/>
<keyword evidence="6 12" id="KW-0418">Kinase</keyword>